<dbReference type="HAMAP" id="MF_00171">
    <property type="entry name" value="TruA"/>
    <property type="match status" value="1"/>
</dbReference>
<evidence type="ECO:0000256" key="4">
    <source>
        <dbReference type="HAMAP-Rule" id="MF_00171"/>
    </source>
</evidence>
<dbReference type="EC" id="5.4.99.12" evidence="4"/>
<dbReference type="PANTHER" id="PTHR11142">
    <property type="entry name" value="PSEUDOURIDYLATE SYNTHASE"/>
    <property type="match status" value="1"/>
</dbReference>
<dbReference type="PANTHER" id="PTHR11142:SF0">
    <property type="entry name" value="TRNA PSEUDOURIDINE SYNTHASE-LIKE 1"/>
    <property type="match status" value="1"/>
</dbReference>
<dbReference type="CDD" id="cd02570">
    <property type="entry name" value="PseudoU_synth_EcTruA"/>
    <property type="match status" value="1"/>
</dbReference>
<organism evidence="9 10">
    <name type="scientific">Desulfovibrio intestinalis</name>
    <dbReference type="NCBI Taxonomy" id="58621"/>
    <lineage>
        <taxon>Bacteria</taxon>
        <taxon>Pseudomonadati</taxon>
        <taxon>Thermodesulfobacteriota</taxon>
        <taxon>Desulfovibrionia</taxon>
        <taxon>Desulfovibrionales</taxon>
        <taxon>Desulfovibrionaceae</taxon>
        <taxon>Desulfovibrio</taxon>
    </lineage>
</organism>
<dbReference type="Pfam" id="PF01416">
    <property type="entry name" value="PseudoU_synth_1"/>
    <property type="match status" value="2"/>
</dbReference>
<evidence type="ECO:0000256" key="6">
    <source>
        <dbReference type="PIRSR" id="PIRSR001430-2"/>
    </source>
</evidence>
<reference evidence="9 10" key="1">
    <citation type="submission" date="2020-08" db="EMBL/GenBank/DDBJ databases">
        <title>Genomic Encyclopedia of Type Strains, Phase IV (KMG-IV): sequencing the most valuable type-strain genomes for metagenomic binning, comparative biology and taxonomic classification.</title>
        <authorList>
            <person name="Goeker M."/>
        </authorList>
    </citation>
    <scope>NUCLEOTIDE SEQUENCE [LARGE SCALE GENOMIC DNA]</scope>
    <source>
        <strain evidence="9 10">DSM 11275</strain>
    </source>
</reference>
<comment type="caution">
    <text evidence="9">The sequence shown here is derived from an EMBL/GenBank/DDBJ whole genome shotgun (WGS) entry which is preliminary data.</text>
</comment>
<evidence type="ECO:0000313" key="10">
    <source>
        <dbReference type="Proteomes" id="UP000539075"/>
    </source>
</evidence>
<sequence>MRLRLLVSYVGTAYSGWQIQEKPKPPPTIQGALEAALFRLTGQLVRVHGSGRTDSGVHAHGQVAHCDVPDAREGFDWRHSLNAVLPHDIRVLEASPAAADFHARKDALRKTYAYQFWQDRRFLPPQLRPFVWNCGPLDLDLMRKAIPYLLGTHDFAGLRNAGTDVENTERTLLDARLEQLPPCEFYPPHAPMLRLAVTADGFLKQMVRNMAGLLAACGQGKMEPEQIPAQLAALDRRAVPSVTAPPEGLALVRVEYPATDPD</sequence>
<dbReference type="Gene3D" id="3.30.70.660">
    <property type="entry name" value="Pseudouridine synthase I, catalytic domain, C-terminal subdomain"/>
    <property type="match status" value="1"/>
</dbReference>
<dbReference type="RefSeq" id="WP_183718568.1">
    <property type="nucleotide sequence ID" value="NZ_JACHGO010000003.1"/>
</dbReference>
<keyword evidence="10" id="KW-1185">Reference proteome</keyword>
<proteinExistence type="inferred from homology"/>
<feature type="domain" description="Pseudouridine synthase I TruA alpha/beta" evidence="8">
    <location>
        <begin position="145"/>
        <end position="257"/>
    </location>
</feature>
<dbReference type="FunFam" id="3.30.70.580:FF:000001">
    <property type="entry name" value="tRNA pseudouridine synthase A"/>
    <property type="match status" value="1"/>
</dbReference>
<evidence type="ECO:0000256" key="1">
    <source>
        <dbReference type="ARBA" id="ARBA00009375"/>
    </source>
</evidence>
<dbReference type="NCBIfam" id="TIGR00071">
    <property type="entry name" value="hisT_truA"/>
    <property type="match status" value="1"/>
</dbReference>
<keyword evidence="2 4" id="KW-0819">tRNA processing</keyword>
<evidence type="ECO:0000313" key="9">
    <source>
        <dbReference type="EMBL" id="MBB5143228.1"/>
    </source>
</evidence>
<feature type="domain" description="Pseudouridine synthase I TruA alpha/beta" evidence="8">
    <location>
        <begin position="7"/>
        <end position="104"/>
    </location>
</feature>
<dbReference type="PIRSF" id="PIRSF001430">
    <property type="entry name" value="tRNA_psdUrid_synth"/>
    <property type="match status" value="1"/>
</dbReference>
<evidence type="ECO:0000259" key="8">
    <source>
        <dbReference type="Pfam" id="PF01416"/>
    </source>
</evidence>
<dbReference type="GO" id="GO:0160147">
    <property type="term" value="F:tRNA pseudouridine(38-40) synthase activity"/>
    <property type="evidence" value="ECO:0007669"/>
    <property type="project" value="UniProtKB-EC"/>
</dbReference>
<keyword evidence="3 4" id="KW-0413">Isomerase</keyword>
<comment type="similarity">
    <text evidence="1 4 7">Belongs to the tRNA pseudouridine synthase TruA family.</text>
</comment>
<dbReference type="AlphaFoldDB" id="A0A7W8C0B4"/>
<feature type="active site" description="Nucleophile" evidence="4 5">
    <location>
        <position position="54"/>
    </location>
</feature>
<name>A0A7W8C0B4_9BACT</name>
<evidence type="ECO:0000256" key="2">
    <source>
        <dbReference type="ARBA" id="ARBA00022694"/>
    </source>
</evidence>
<comment type="function">
    <text evidence="4">Formation of pseudouridine at positions 38, 39 and 40 in the anticodon stem and loop of transfer RNAs.</text>
</comment>
<dbReference type="InterPro" id="IPR001406">
    <property type="entry name" value="PsdUridine_synth_TruA"/>
</dbReference>
<evidence type="ECO:0000256" key="7">
    <source>
        <dbReference type="RuleBase" id="RU003792"/>
    </source>
</evidence>
<comment type="caution">
    <text evidence="4">Lacks conserved residue(s) required for the propagation of feature annotation.</text>
</comment>
<dbReference type="InterPro" id="IPR020097">
    <property type="entry name" value="PsdUridine_synth_TruA_a/b_dom"/>
</dbReference>
<protein>
    <recommendedName>
        <fullName evidence="4">tRNA pseudouridine synthase A</fullName>
        <ecNumber evidence="4">5.4.99.12</ecNumber>
    </recommendedName>
    <alternativeName>
        <fullName evidence="4">tRNA pseudouridine(38-40) synthase</fullName>
    </alternativeName>
    <alternativeName>
        <fullName evidence="4">tRNA pseudouridylate synthase I</fullName>
    </alternativeName>
    <alternativeName>
        <fullName evidence="4">tRNA-uridine isomerase I</fullName>
    </alternativeName>
</protein>
<dbReference type="InterPro" id="IPR020094">
    <property type="entry name" value="TruA/RsuA/RluB/E/F_N"/>
</dbReference>
<dbReference type="InterPro" id="IPR020095">
    <property type="entry name" value="PsdUridine_synth_TruA_C"/>
</dbReference>
<dbReference type="SUPFAM" id="SSF55120">
    <property type="entry name" value="Pseudouridine synthase"/>
    <property type="match status" value="1"/>
</dbReference>
<dbReference type="Gene3D" id="3.30.70.580">
    <property type="entry name" value="Pseudouridine synthase I, catalytic domain, N-terminal subdomain"/>
    <property type="match status" value="1"/>
</dbReference>
<accession>A0A7W8C0B4</accession>
<dbReference type="Proteomes" id="UP000539075">
    <property type="component" value="Unassembled WGS sequence"/>
</dbReference>
<dbReference type="GO" id="GO:0003723">
    <property type="term" value="F:RNA binding"/>
    <property type="evidence" value="ECO:0007669"/>
    <property type="project" value="InterPro"/>
</dbReference>
<dbReference type="EMBL" id="JACHGO010000003">
    <property type="protein sequence ID" value="MBB5143228.1"/>
    <property type="molecule type" value="Genomic_DNA"/>
</dbReference>
<evidence type="ECO:0000256" key="5">
    <source>
        <dbReference type="PIRSR" id="PIRSR001430-1"/>
    </source>
</evidence>
<gene>
    <name evidence="4" type="primary">truA</name>
    <name evidence="9" type="ORF">HNQ38_001316</name>
</gene>
<feature type="binding site" evidence="4 6">
    <location>
        <position position="112"/>
    </location>
    <ligand>
        <name>substrate</name>
    </ligand>
</feature>
<dbReference type="GO" id="GO:0031119">
    <property type="term" value="P:tRNA pseudouridine synthesis"/>
    <property type="evidence" value="ECO:0007669"/>
    <property type="project" value="UniProtKB-UniRule"/>
</dbReference>
<comment type="subunit">
    <text evidence="4">Homodimer.</text>
</comment>
<evidence type="ECO:0000256" key="3">
    <source>
        <dbReference type="ARBA" id="ARBA00023235"/>
    </source>
</evidence>
<dbReference type="InterPro" id="IPR020103">
    <property type="entry name" value="PsdUridine_synth_cat_dom_sf"/>
</dbReference>
<comment type="catalytic activity">
    <reaction evidence="4 7">
        <text>uridine(38/39/40) in tRNA = pseudouridine(38/39/40) in tRNA</text>
        <dbReference type="Rhea" id="RHEA:22376"/>
        <dbReference type="Rhea" id="RHEA-COMP:10085"/>
        <dbReference type="Rhea" id="RHEA-COMP:10087"/>
        <dbReference type="ChEBI" id="CHEBI:65314"/>
        <dbReference type="ChEBI" id="CHEBI:65315"/>
        <dbReference type="EC" id="5.4.99.12"/>
    </reaction>
</comment>